<organism evidence="3 4">
    <name type="scientific">Physcomitrium patens</name>
    <name type="common">Spreading-leaved earth moss</name>
    <name type="synonym">Physcomitrella patens</name>
    <dbReference type="NCBI Taxonomy" id="3218"/>
    <lineage>
        <taxon>Eukaryota</taxon>
        <taxon>Viridiplantae</taxon>
        <taxon>Streptophyta</taxon>
        <taxon>Embryophyta</taxon>
        <taxon>Bryophyta</taxon>
        <taxon>Bryophytina</taxon>
        <taxon>Bryopsida</taxon>
        <taxon>Funariidae</taxon>
        <taxon>Funariales</taxon>
        <taxon>Funariaceae</taxon>
        <taxon>Physcomitrium</taxon>
    </lineage>
</organism>
<dbReference type="EMBL" id="ABEU02000008">
    <property type="status" value="NOT_ANNOTATED_CDS"/>
    <property type="molecule type" value="Genomic_DNA"/>
</dbReference>
<dbReference type="SMART" id="SM00886">
    <property type="entry name" value="Dabb"/>
    <property type="match status" value="2"/>
</dbReference>
<dbReference type="Gene3D" id="3.30.70.100">
    <property type="match status" value="2"/>
</dbReference>
<dbReference type="PANTHER" id="PTHR33178">
    <property type="match status" value="1"/>
</dbReference>
<keyword evidence="4" id="KW-1185">Reference proteome</keyword>
<dbReference type="GeneID" id="112286196"/>
<dbReference type="AlphaFoldDB" id="A0A7I4ECY3"/>
<dbReference type="InterPro" id="IPR013097">
    <property type="entry name" value="Dabb"/>
</dbReference>
<sequence>MAESQEGLLRKGRKGKEMGFLQLRTRCFDVRIQPLQQHVQLPHIQFPHHQPNCWRSLSSCRSVSSLFGIATASAHLYFEFMHISGSLLLGELSELGGVYFVVTGSPALLCAGAVSISPKPAQFVPMDSSTPFSNWVLLGIVCIFTASACVTSEHLAMESGAKATGYKNGKRKVIEHAVLFQLKADTHTKVKEDMVRGLADLKEDCPEWVVAESAGQILQPSQAKGASVGLFMRLFSTRDLDVYFASKQKNDMASKYIVPFMTGEITLDYEAEVDDNDESVYRQGHAFENGAERIIGIKVTNGTSKDETDSMMKSLNDLNDAPELRSLLVQITAGTNFCARDQRYTHGVVVRCPSLKALQEYTAHPRVMEVIAKTVWPIAEKILTADYIVDASGSRRSSL</sequence>
<evidence type="ECO:0000256" key="1">
    <source>
        <dbReference type="ARBA" id="ARBA00011738"/>
    </source>
</evidence>
<dbReference type="PANTHER" id="PTHR33178:SF5">
    <property type="entry name" value="EXPRESSED PROTEIN"/>
    <property type="match status" value="1"/>
</dbReference>
<dbReference type="InterPro" id="IPR011008">
    <property type="entry name" value="Dimeric_a/b-barrel"/>
</dbReference>
<name>A0A7I4ECY3_PHYPA</name>
<dbReference type="Gramene" id="Pp3c8_19270V3.2">
    <property type="protein sequence ID" value="Pp3c8_19270V3.2"/>
    <property type="gene ID" value="Pp3c8_19270"/>
</dbReference>
<gene>
    <name evidence="3" type="primary">LOC112286196</name>
</gene>
<accession>A0A7I4ECY3</accession>
<evidence type="ECO:0000313" key="4">
    <source>
        <dbReference type="Proteomes" id="UP000006727"/>
    </source>
</evidence>
<reference evidence="3 4" key="1">
    <citation type="journal article" date="2008" name="Science">
        <title>The Physcomitrella genome reveals evolutionary insights into the conquest of land by plants.</title>
        <authorList>
            <person name="Rensing S."/>
            <person name="Lang D."/>
            <person name="Zimmer A."/>
            <person name="Terry A."/>
            <person name="Salamov A."/>
            <person name="Shapiro H."/>
            <person name="Nishiyama T."/>
            <person name="Perroud P.-F."/>
            <person name="Lindquist E."/>
            <person name="Kamisugi Y."/>
            <person name="Tanahashi T."/>
            <person name="Sakakibara K."/>
            <person name="Fujita T."/>
            <person name="Oishi K."/>
            <person name="Shin-I T."/>
            <person name="Kuroki Y."/>
            <person name="Toyoda A."/>
            <person name="Suzuki Y."/>
            <person name="Hashimoto A."/>
            <person name="Yamaguchi K."/>
            <person name="Sugano A."/>
            <person name="Kohara Y."/>
            <person name="Fujiyama A."/>
            <person name="Anterola A."/>
            <person name="Aoki S."/>
            <person name="Ashton N."/>
            <person name="Barbazuk W.B."/>
            <person name="Barker E."/>
            <person name="Bennetzen J."/>
            <person name="Bezanilla M."/>
            <person name="Blankenship R."/>
            <person name="Cho S.H."/>
            <person name="Dutcher S."/>
            <person name="Estelle M."/>
            <person name="Fawcett J.A."/>
            <person name="Gundlach H."/>
            <person name="Hanada K."/>
            <person name="Heyl A."/>
            <person name="Hicks K.A."/>
            <person name="Hugh J."/>
            <person name="Lohr M."/>
            <person name="Mayer K."/>
            <person name="Melkozernov A."/>
            <person name="Murata T."/>
            <person name="Nelson D."/>
            <person name="Pils B."/>
            <person name="Prigge M."/>
            <person name="Reiss B."/>
            <person name="Renner T."/>
            <person name="Rombauts S."/>
            <person name="Rushton P."/>
            <person name="Sanderfoot A."/>
            <person name="Schween G."/>
            <person name="Shiu S.-H."/>
            <person name="Stueber K."/>
            <person name="Theodoulou F.L."/>
            <person name="Tu H."/>
            <person name="Van de Peer Y."/>
            <person name="Verrier P.J."/>
            <person name="Waters E."/>
            <person name="Wood A."/>
            <person name="Yang L."/>
            <person name="Cove D."/>
            <person name="Cuming A."/>
            <person name="Hasebe M."/>
            <person name="Lucas S."/>
            <person name="Mishler D.B."/>
            <person name="Reski R."/>
            <person name="Grigoriev I."/>
            <person name="Quatrano R.S."/>
            <person name="Boore J.L."/>
        </authorList>
    </citation>
    <scope>NUCLEOTIDE SEQUENCE [LARGE SCALE GENOMIC DNA]</scope>
    <source>
        <strain evidence="3 4">cv. Gransden 2004</strain>
    </source>
</reference>
<proteinExistence type="predicted"/>
<dbReference type="InParanoid" id="A0A7I4ECY3"/>
<feature type="domain" description="Stress-response A/B barrel" evidence="2">
    <location>
        <begin position="291"/>
        <end position="387"/>
    </location>
</feature>
<dbReference type="PROSITE" id="PS51502">
    <property type="entry name" value="S_R_A_B_BARREL"/>
    <property type="match status" value="2"/>
</dbReference>
<dbReference type="RefSeq" id="XP_024383642.1">
    <property type="nucleotide sequence ID" value="XM_024527874.2"/>
</dbReference>
<dbReference type="KEGG" id="ppp:112286196"/>
<feature type="domain" description="Stress-response A/B barrel" evidence="2">
    <location>
        <begin position="174"/>
        <end position="269"/>
    </location>
</feature>
<dbReference type="OrthoDB" id="2016695at2759"/>
<dbReference type="Proteomes" id="UP000006727">
    <property type="component" value="Chromosome 8"/>
</dbReference>
<reference evidence="3 4" key="2">
    <citation type="journal article" date="2018" name="Plant J.">
        <title>The Physcomitrella patens chromosome-scale assembly reveals moss genome structure and evolution.</title>
        <authorList>
            <person name="Lang D."/>
            <person name="Ullrich K.K."/>
            <person name="Murat F."/>
            <person name="Fuchs J."/>
            <person name="Jenkins J."/>
            <person name="Haas F.B."/>
            <person name="Piednoel M."/>
            <person name="Gundlach H."/>
            <person name="Van Bel M."/>
            <person name="Meyberg R."/>
            <person name="Vives C."/>
            <person name="Morata J."/>
            <person name="Symeonidi A."/>
            <person name="Hiss M."/>
            <person name="Muchero W."/>
            <person name="Kamisugi Y."/>
            <person name="Saleh O."/>
            <person name="Blanc G."/>
            <person name="Decker E.L."/>
            <person name="van Gessel N."/>
            <person name="Grimwood J."/>
            <person name="Hayes R.D."/>
            <person name="Graham S.W."/>
            <person name="Gunter L.E."/>
            <person name="McDaniel S.F."/>
            <person name="Hoernstein S.N.W."/>
            <person name="Larsson A."/>
            <person name="Li F.W."/>
            <person name="Perroud P.F."/>
            <person name="Phillips J."/>
            <person name="Ranjan P."/>
            <person name="Rokshar D.S."/>
            <person name="Rothfels C.J."/>
            <person name="Schneider L."/>
            <person name="Shu S."/>
            <person name="Stevenson D.W."/>
            <person name="Thummler F."/>
            <person name="Tillich M."/>
            <person name="Villarreal Aguilar J.C."/>
            <person name="Widiez T."/>
            <person name="Wong G.K."/>
            <person name="Wymore A."/>
            <person name="Zhang Y."/>
            <person name="Zimmer A.D."/>
            <person name="Quatrano R.S."/>
            <person name="Mayer K.F.X."/>
            <person name="Goodstein D."/>
            <person name="Casacuberta J.M."/>
            <person name="Vandepoele K."/>
            <person name="Reski R."/>
            <person name="Cuming A.C."/>
            <person name="Tuskan G.A."/>
            <person name="Maumus F."/>
            <person name="Salse J."/>
            <person name="Schmutz J."/>
            <person name="Rensing S.A."/>
        </authorList>
    </citation>
    <scope>NUCLEOTIDE SEQUENCE [LARGE SCALE GENOMIC DNA]</scope>
    <source>
        <strain evidence="3 4">cv. Gransden 2004</strain>
    </source>
</reference>
<reference evidence="3" key="3">
    <citation type="submission" date="2020-12" db="UniProtKB">
        <authorList>
            <consortium name="EnsemblPlants"/>
        </authorList>
    </citation>
    <scope>IDENTIFICATION</scope>
</reference>
<comment type="subunit">
    <text evidence="1">Homodimer.</text>
</comment>
<protein>
    <recommendedName>
        <fullName evidence="2">Stress-response A/B barrel domain-containing protein</fullName>
    </recommendedName>
</protein>
<evidence type="ECO:0000259" key="2">
    <source>
        <dbReference type="PROSITE" id="PS51502"/>
    </source>
</evidence>
<dbReference type="Pfam" id="PF07876">
    <property type="entry name" value="Dabb"/>
    <property type="match status" value="2"/>
</dbReference>
<dbReference type="EnsemblPlants" id="Pp3c8_19270V3.2">
    <property type="protein sequence ID" value="Pp3c8_19270V3.2"/>
    <property type="gene ID" value="Pp3c8_19270"/>
</dbReference>
<evidence type="ECO:0000313" key="3">
    <source>
        <dbReference type="EnsemblPlants" id="Pp3c8_19270V3.2"/>
    </source>
</evidence>
<dbReference type="InterPro" id="IPR044662">
    <property type="entry name" value="HS1/DABB1-like"/>
</dbReference>
<dbReference type="SUPFAM" id="SSF54909">
    <property type="entry name" value="Dimeric alpha+beta barrel"/>
    <property type="match status" value="2"/>
</dbReference>